<feature type="compositionally biased region" description="Polar residues" evidence="1">
    <location>
        <begin position="70"/>
        <end position="80"/>
    </location>
</feature>
<dbReference type="Pfam" id="PF02467">
    <property type="entry name" value="Whib"/>
    <property type="match status" value="1"/>
</dbReference>
<dbReference type="InterPro" id="IPR034768">
    <property type="entry name" value="4FE4S_WBL"/>
</dbReference>
<evidence type="ECO:0000259" key="2">
    <source>
        <dbReference type="PROSITE" id="PS51674"/>
    </source>
</evidence>
<dbReference type="EMBL" id="FUYG01000002">
    <property type="protein sequence ID" value="SKA87012.1"/>
    <property type="molecule type" value="Genomic_DNA"/>
</dbReference>
<dbReference type="RefSeq" id="WP_176141219.1">
    <property type="nucleotide sequence ID" value="NZ_FUYG01000002.1"/>
</dbReference>
<proteinExistence type="predicted"/>
<name>A0A1T4XBF0_9MICO</name>
<accession>A0A1T4XBF0</accession>
<feature type="domain" description="4Fe-4S Wbl-type" evidence="2">
    <location>
        <begin position="21"/>
        <end position="75"/>
    </location>
</feature>
<dbReference type="AlphaFoldDB" id="A0A1T4XBF0"/>
<evidence type="ECO:0000313" key="4">
    <source>
        <dbReference type="Proteomes" id="UP000189735"/>
    </source>
</evidence>
<dbReference type="PROSITE" id="PS51674">
    <property type="entry name" value="4FE4S_WBL"/>
    <property type="match status" value="1"/>
</dbReference>
<evidence type="ECO:0000256" key="1">
    <source>
        <dbReference type="SAM" id="MobiDB-lite"/>
    </source>
</evidence>
<sequence>MSRATEAYKRLHHAMQESEPSCINDDRFILDDQPAHTLSYICRKCPVFDLCREYAEAERPKGGTWAGRSYRTTQSRQNKQ</sequence>
<gene>
    <name evidence="3" type="ORF">SAMN06295879_1019</name>
</gene>
<evidence type="ECO:0000313" key="3">
    <source>
        <dbReference type="EMBL" id="SKA87012.1"/>
    </source>
</evidence>
<reference evidence="4" key="1">
    <citation type="submission" date="2017-02" db="EMBL/GenBank/DDBJ databases">
        <authorList>
            <person name="Varghese N."/>
            <person name="Submissions S."/>
        </authorList>
    </citation>
    <scope>NUCLEOTIDE SEQUENCE [LARGE SCALE GENOMIC DNA]</scope>
    <source>
        <strain evidence="4">VKM Ac-2052</strain>
    </source>
</reference>
<protein>
    <submittedName>
        <fullName evidence="3">Transcription factor WhiB</fullName>
    </submittedName>
</protein>
<feature type="region of interest" description="Disordered" evidence="1">
    <location>
        <begin position="58"/>
        <end position="80"/>
    </location>
</feature>
<organism evidence="3 4">
    <name type="scientific">Agreia bicolorata</name>
    <dbReference type="NCBI Taxonomy" id="110935"/>
    <lineage>
        <taxon>Bacteria</taxon>
        <taxon>Bacillati</taxon>
        <taxon>Actinomycetota</taxon>
        <taxon>Actinomycetes</taxon>
        <taxon>Micrococcales</taxon>
        <taxon>Microbacteriaceae</taxon>
        <taxon>Agreia</taxon>
    </lineage>
</organism>
<dbReference type="Proteomes" id="UP000189735">
    <property type="component" value="Unassembled WGS sequence"/>
</dbReference>